<dbReference type="DNASU" id="3756232"/>
<protein>
    <submittedName>
        <fullName evidence="10">Acyl-ACP thioesterase</fullName>
    </submittedName>
</protein>
<dbReference type="InterPro" id="IPR049427">
    <property type="entry name" value="Acyl-ACP_TE_C"/>
</dbReference>
<dbReference type="STRING" id="207559.Dde_1334"/>
<comment type="similarity">
    <text evidence="1">Belongs to the acyl-ACP thioesterase family.</text>
</comment>
<feature type="domain" description="Acyl-ACP thioesterase N-terminal hotdog" evidence="8">
    <location>
        <begin position="10"/>
        <end position="135"/>
    </location>
</feature>
<dbReference type="KEGG" id="dde:Dde_1334"/>
<dbReference type="Proteomes" id="UP000002710">
    <property type="component" value="Chromosome"/>
</dbReference>
<organism evidence="10 11">
    <name type="scientific">Oleidesulfovibrio alaskensis (strain ATCC BAA-1058 / DSM 17464 / G20)</name>
    <name type="common">Desulfovibrio alaskensis</name>
    <dbReference type="NCBI Taxonomy" id="207559"/>
    <lineage>
        <taxon>Bacteria</taxon>
        <taxon>Pseudomonadati</taxon>
        <taxon>Thermodesulfobacteriota</taxon>
        <taxon>Desulfovibrionia</taxon>
        <taxon>Desulfovibrionales</taxon>
        <taxon>Desulfovibrionaceae</taxon>
        <taxon>Oleidesulfovibrio</taxon>
    </lineage>
</organism>
<feature type="domain" description="Acyl-ACP thioesterase-like C-terminal" evidence="9">
    <location>
        <begin position="159"/>
        <end position="247"/>
    </location>
</feature>
<keyword evidence="6" id="KW-0443">Lipid metabolism</keyword>
<accession>Q312L1</accession>
<keyword evidence="11" id="KW-1185">Reference proteome</keyword>
<sequence>MIPFAGHTGTETFPVRTYDADSTGRAGIRAIADYFQEAASGHARTLGFPAERLRTEQLAWVLARLQITVNRFPPAGETVTAVTWPAAHERHMAYRCYELYTQDGELLAAGTSAWVTIHLADRSMVPLPDFIRDGYPQDNPPCRPFETRTLPRLREEAAGVRIRTRRADLDINGHVNNGHYLQWLLECMPCDRQNELRAVDISFRAECFADTEIVSARGALTGEHTVLHCIRTADDAKELCRARSRWAAPLG</sequence>
<dbReference type="InterPro" id="IPR029069">
    <property type="entry name" value="HotDog_dom_sf"/>
</dbReference>
<dbReference type="PANTHER" id="PTHR31727">
    <property type="entry name" value="OLEOYL-ACYL CARRIER PROTEIN THIOESTERASE 1, CHLOROPLASTIC"/>
    <property type="match status" value="1"/>
</dbReference>
<gene>
    <name evidence="10" type="ordered locus">Dde_1334</name>
</gene>
<reference evidence="10 11" key="1">
    <citation type="journal article" date="2011" name="J. Bacteriol.">
        <title>Complete genome sequence and updated annotation of Desulfovibrio alaskensis G20.</title>
        <authorList>
            <person name="Hauser L.J."/>
            <person name="Land M.L."/>
            <person name="Brown S.D."/>
            <person name="Larimer F."/>
            <person name="Keller K.L."/>
            <person name="Rapp-Giles B.J."/>
            <person name="Price M.N."/>
            <person name="Lin M."/>
            <person name="Bruce D.C."/>
            <person name="Detter J.C."/>
            <person name="Tapia R."/>
            <person name="Han C.S."/>
            <person name="Goodwin L.A."/>
            <person name="Cheng J.F."/>
            <person name="Pitluck S."/>
            <person name="Copeland A."/>
            <person name="Lucas S."/>
            <person name="Nolan M."/>
            <person name="Lapidus A.L."/>
            <person name="Palumbo A.V."/>
            <person name="Wall J.D."/>
        </authorList>
    </citation>
    <scope>NUCLEOTIDE SEQUENCE [LARGE SCALE GENOMIC DNA]</scope>
    <source>
        <strain evidence="11">ATCC BAA 1058 / DSM 17464 / G20</strain>
    </source>
</reference>
<evidence type="ECO:0000256" key="5">
    <source>
        <dbReference type="ARBA" id="ARBA00022946"/>
    </source>
</evidence>
<dbReference type="EMBL" id="CP000112">
    <property type="protein sequence ID" value="ABB38135.2"/>
    <property type="molecule type" value="Genomic_DNA"/>
</dbReference>
<evidence type="ECO:0000259" key="8">
    <source>
        <dbReference type="Pfam" id="PF01643"/>
    </source>
</evidence>
<dbReference type="Gene3D" id="3.10.129.10">
    <property type="entry name" value="Hotdog Thioesterase"/>
    <property type="match status" value="1"/>
</dbReference>
<keyword evidence="5" id="KW-0809">Transit peptide</keyword>
<proteinExistence type="inferred from homology"/>
<keyword evidence="3" id="KW-0378">Hydrolase</keyword>
<name>Q312L1_OLEA2</name>
<dbReference type="eggNOG" id="COG3884">
    <property type="taxonomic scope" value="Bacteria"/>
</dbReference>
<evidence type="ECO:0000313" key="10">
    <source>
        <dbReference type="EMBL" id="ABB38135.2"/>
    </source>
</evidence>
<evidence type="ECO:0000313" key="11">
    <source>
        <dbReference type="Proteomes" id="UP000002710"/>
    </source>
</evidence>
<dbReference type="PANTHER" id="PTHR31727:SF6">
    <property type="entry name" value="OLEOYL-ACYL CARRIER PROTEIN THIOESTERASE 1, CHLOROPLASTIC"/>
    <property type="match status" value="1"/>
</dbReference>
<dbReference type="Pfam" id="PF01643">
    <property type="entry name" value="Acyl-ACP_TE"/>
    <property type="match status" value="1"/>
</dbReference>
<dbReference type="AlphaFoldDB" id="Q312L1"/>
<evidence type="ECO:0000259" key="9">
    <source>
        <dbReference type="Pfam" id="PF20791"/>
    </source>
</evidence>
<dbReference type="HOGENOM" id="CLU_045466_2_0_7"/>
<dbReference type="GO" id="GO:0016297">
    <property type="term" value="F:fatty acyl-[ACP] hydrolase activity"/>
    <property type="evidence" value="ECO:0007669"/>
    <property type="project" value="InterPro"/>
</dbReference>
<keyword evidence="2" id="KW-0444">Lipid biosynthesis</keyword>
<evidence type="ECO:0000256" key="3">
    <source>
        <dbReference type="ARBA" id="ARBA00022801"/>
    </source>
</evidence>
<dbReference type="GO" id="GO:0000036">
    <property type="term" value="F:acyl carrier activity"/>
    <property type="evidence" value="ECO:0007669"/>
    <property type="project" value="TreeGrafter"/>
</dbReference>
<keyword evidence="4" id="KW-0276">Fatty acid metabolism</keyword>
<dbReference type="CDD" id="cd00586">
    <property type="entry name" value="4HBT"/>
    <property type="match status" value="1"/>
</dbReference>
<evidence type="ECO:0000256" key="2">
    <source>
        <dbReference type="ARBA" id="ARBA00022516"/>
    </source>
</evidence>
<dbReference type="InterPro" id="IPR002864">
    <property type="entry name" value="Acyl-ACP_thioesterase_NHD"/>
</dbReference>
<dbReference type="RefSeq" id="WP_011367312.1">
    <property type="nucleotide sequence ID" value="NC_007519.1"/>
</dbReference>
<evidence type="ECO:0000256" key="7">
    <source>
        <dbReference type="ARBA" id="ARBA00023160"/>
    </source>
</evidence>
<evidence type="ECO:0000256" key="6">
    <source>
        <dbReference type="ARBA" id="ARBA00023098"/>
    </source>
</evidence>
<keyword evidence="7" id="KW-0275">Fatty acid biosynthesis</keyword>
<dbReference type="InterPro" id="IPR045023">
    <property type="entry name" value="FATA/B"/>
</dbReference>
<evidence type="ECO:0000256" key="1">
    <source>
        <dbReference type="ARBA" id="ARBA00006500"/>
    </source>
</evidence>
<dbReference type="SUPFAM" id="SSF54637">
    <property type="entry name" value="Thioesterase/thiol ester dehydrase-isomerase"/>
    <property type="match status" value="2"/>
</dbReference>
<evidence type="ECO:0000256" key="4">
    <source>
        <dbReference type="ARBA" id="ARBA00022832"/>
    </source>
</evidence>
<dbReference type="Pfam" id="PF20791">
    <property type="entry name" value="Acyl-ACP_TE_C"/>
    <property type="match status" value="1"/>
</dbReference>